<reference evidence="4 5" key="1">
    <citation type="submission" date="2017-11" db="EMBL/GenBank/DDBJ databases">
        <title>Genomic Encyclopedia of Archaeal and Bacterial Type Strains, Phase II (KMG-II): From Individual Species to Whole Genera.</title>
        <authorList>
            <person name="Goeker M."/>
        </authorList>
    </citation>
    <scope>NUCLEOTIDE SEQUENCE [LARGE SCALE GENOMIC DNA]</scope>
    <source>
        <strain evidence="4 5">DSM 28175</strain>
    </source>
</reference>
<sequence length="247" mass="26307">MNLTNKTILITGGNSGIGYATAKVLTQKGNKVIITGRDRARLEKAGQELGVTTIPFDVTNAEDVTALVAKIKAEHSDLSVLINNAGVGKAYKLGENANAYDIAKEEFETNYFGPIRLTEALLPLLKQQSEAAIVNLASNVSIHPLVVLPTYSDSKAALHSHSIALRLTLATDTNIKVHEVFPSLISTEGTRALGLDNGLPADVAAGVIVSGIENNDNEIYVGDTAKQREAFLKDPETAISEFNKGLI</sequence>
<dbReference type="InterPro" id="IPR036291">
    <property type="entry name" value="NAD(P)-bd_dom_sf"/>
</dbReference>
<comment type="similarity">
    <text evidence="1 3">Belongs to the short-chain dehydrogenases/reductases (SDR) family.</text>
</comment>
<dbReference type="AlphaFoldDB" id="A0A2H9VR95"/>
<evidence type="ECO:0000256" key="3">
    <source>
        <dbReference type="RuleBase" id="RU000363"/>
    </source>
</evidence>
<evidence type="ECO:0000313" key="4">
    <source>
        <dbReference type="EMBL" id="PJJ83334.1"/>
    </source>
</evidence>
<dbReference type="GO" id="GO:0016020">
    <property type="term" value="C:membrane"/>
    <property type="evidence" value="ECO:0007669"/>
    <property type="project" value="TreeGrafter"/>
</dbReference>
<evidence type="ECO:0000256" key="1">
    <source>
        <dbReference type="ARBA" id="ARBA00006484"/>
    </source>
</evidence>
<dbReference type="InterPro" id="IPR002347">
    <property type="entry name" value="SDR_fam"/>
</dbReference>
<dbReference type="EMBL" id="PGFJ01000001">
    <property type="protein sequence ID" value="PJJ83334.1"/>
    <property type="molecule type" value="Genomic_DNA"/>
</dbReference>
<dbReference type="SUPFAM" id="SSF51735">
    <property type="entry name" value="NAD(P)-binding Rossmann-fold domains"/>
    <property type="match status" value="1"/>
</dbReference>
<dbReference type="PRINTS" id="PR00081">
    <property type="entry name" value="GDHRDH"/>
</dbReference>
<dbReference type="Pfam" id="PF00106">
    <property type="entry name" value="adh_short"/>
    <property type="match status" value="1"/>
</dbReference>
<dbReference type="Proteomes" id="UP000242687">
    <property type="component" value="Unassembled WGS sequence"/>
</dbReference>
<keyword evidence="2" id="KW-0560">Oxidoreductase</keyword>
<dbReference type="RefSeq" id="WP_100339609.1">
    <property type="nucleotide sequence ID" value="NZ_PGFJ01000001.1"/>
</dbReference>
<evidence type="ECO:0000313" key="5">
    <source>
        <dbReference type="Proteomes" id="UP000242687"/>
    </source>
</evidence>
<comment type="caution">
    <text evidence="4">The sequence shown here is derived from an EMBL/GenBank/DDBJ whole genome shotgun (WGS) entry which is preliminary data.</text>
</comment>
<dbReference type="GO" id="GO:0016491">
    <property type="term" value="F:oxidoreductase activity"/>
    <property type="evidence" value="ECO:0007669"/>
    <property type="project" value="UniProtKB-KW"/>
</dbReference>
<dbReference type="PANTHER" id="PTHR44196:SF1">
    <property type="entry name" value="DEHYDROGENASE_REDUCTASE SDR FAMILY MEMBER 7B"/>
    <property type="match status" value="1"/>
</dbReference>
<proteinExistence type="inferred from homology"/>
<evidence type="ECO:0000256" key="2">
    <source>
        <dbReference type="ARBA" id="ARBA00023002"/>
    </source>
</evidence>
<name>A0A2H9VR95_9SPHI</name>
<organism evidence="4 5">
    <name type="scientific">Mucilaginibacter auburnensis</name>
    <dbReference type="NCBI Taxonomy" id="1457233"/>
    <lineage>
        <taxon>Bacteria</taxon>
        <taxon>Pseudomonadati</taxon>
        <taxon>Bacteroidota</taxon>
        <taxon>Sphingobacteriia</taxon>
        <taxon>Sphingobacteriales</taxon>
        <taxon>Sphingobacteriaceae</taxon>
        <taxon>Mucilaginibacter</taxon>
    </lineage>
</organism>
<dbReference type="OrthoDB" id="9810734at2"/>
<protein>
    <submittedName>
        <fullName evidence="4">Putative oxidoreductase</fullName>
    </submittedName>
</protein>
<keyword evidence="5" id="KW-1185">Reference proteome</keyword>
<dbReference type="PANTHER" id="PTHR44196">
    <property type="entry name" value="DEHYDROGENASE/REDUCTASE SDR FAMILY MEMBER 7B"/>
    <property type="match status" value="1"/>
</dbReference>
<accession>A0A2H9VR95</accession>
<dbReference type="Gene3D" id="3.40.50.720">
    <property type="entry name" value="NAD(P)-binding Rossmann-like Domain"/>
    <property type="match status" value="1"/>
</dbReference>
<dbReference type="PRINTS" id="PR00080">
    <property type="entry name" value="SDRFAMILY"/>
</dbReference>
<gene>
    <name evidence="4" type="ORF">CLV57_0314</name>
</gene>